<evidence type="ECO:0000313" key="1">
    <source>
        <dbReference type="EMBL" id="OYR16304.1"/>
    </source>
</evidence>
<keyword evidence="2" id="KW-1185">Reference proteome</keyword>
<name>A0A256FN62_9HYPH</name>
<evidence type="ECO:0000313" key="2">
    <source>
        <dbReference type="Proteomes" id="UP000216478"/>
    </source>
</evidence>
<dbReference type="Proteomes" id="UP000216478">
    <property type="component" value="Unassembled WGS sequence"/>
</dbReference>
<dbReference type="EMBL" id="NNRL01000151">
    <property type="protein sequence ID" value="OYR16304.1"/>
    <property type="molecule type" value="Genomic_DNA"/>
</dbReference>
<protein>
    <submittedName>
        <fullName evidence="1">Uncharacterized protein</fullName>
    </submittedName>
</protein>
<gene>
    <name evidence="1" type="ORF">CEV33_4313</name>
</gene>
<reference evidence="1 2" key="1">
    <citation type="submission" date="2017-07" db="EMBL/GenBank/DDBJ databases">
        <title>Phylogenetic study on the rhizospheric bacterium Ochrobactrum sp. A44.</title>
        <authorList>
            <person name="Krzyzanowska D.M."/>
            <person name="Ossowicki A."/>
            <person name="Rajewska M."/>
            <person name="Maciag T."/>
            <person name="Kaczynski Z."/>
            <person name="Czerwicka M."/>
            <person name="Jafra S."/>
        </authorList>
    </citation>
    <scope>NUCLEOTIDE SEQUENCE [LARGE SCALE GENOMIC DNA]</scope>
    <source>
        <strain evidence="1 2">OgA9a</strain>
    </source>
</reference>
<organism evidence="1 2">
    <name type="scientific">Brucella grignonensis</name>
    <dbReference type="NCBI Taxonomy" id="94627"/>
    <lineage>
        <taxon>Bacteria</taxon>
        <taxon>Pseudomonadati</taxon>
        <taxon>Pseudomonadota</taxon>
        <taxon>Alphaproteobacteria</taxon>
        <taxon>Hyphomicrobiales</taxon>
        <taxon>Brucellaceae</taxon>
        <taxon>Brucella/Ochrobactrum group</taxon>
        <taxon>Brucella</taxon>
    </lineage>
</organism>
<proteinExistence type="predicted"/>
<comment type="caution">
    <text evidence="1">The sequence shown here is derived from an EMBL/GenBank/DDBJ whole genome shotgun (WGS) entry which is preliminary data.</text>
</comment>
<sequence length="38" mass="4156">MSPEGGATPNLGEKLFRPETIISMLPFQLSSCAEINIY</sequence>
<accession>A0A256FN62</accession>
<dbReference type="AlphaFoldDB" id="A0A256FN62"/>